<organism evidence="2 3">
    <name type="scientific">Dibothriocephalus latus</name>
    <name type="common">Fish tapeworm</name>
    <name type="synonym">Diphyllobothrium latum</name>
    <dbReference type="NCBI Taxonomy" id="60516"/>
    <lineage>
        <taxon>Eukaryota</taxon>
        <taxon>Metazoa</taxon>
        <taxon>Spiralia</taxon>
        <taxon>Lophotrochozoa</taxon>
        <taxon>Platyhelminthes</taxon>
        <taxon>Cestoda</taxon>
        <taxon>Eucestoda</taxon>
        <taxon>Diphyllobothriidea</taxon>
        <taxon>Diphyllobothriidae</taxon>
        <taxon>Dibothriocephalus</taxon>
    </lineage>
</organism>
<evidence type="ECO:0000313" key="2">
    <source>
        <dbReference type="EMBL" id="VDK36245.1"/>
    </source>
</evidence>
<reference evidence="2 3" key="1">
    <citation type="submission" date="2018-11" db="EMBL/GenBank/DDBJ databases">
        <authorList>
            <consortium name="Pathogen Informatics"/>
        </authorList>
    </citation>
    <scope>NUCLEOTIDE SEQUENCE [LARGE SCALE GENOMIC DNA]</scope>
</reference>
<accession>A0A3P6Q880</accession>
<sequence length="55" mass="6323">MNGSRGVGRSERRRERGGLGHEDDPIDSRAMRFRPKQGSELRETGIERMPEVDRV</sequence>
<proteinExistence type="predicted"/>
<gene>
    <name evidence="2" type="ORF">DILT_LOCUS753</name>
</gene>
<dbReference type="AlphaFoldDB" id="A0A3P6Q880"/>
<feature type="region of interest" description="Disordered" evidence="1">
    <location>
        <begin position="1"/>
        <end position="55"/>
    </location>
</feature>
<feature type="compositionally biased region" description="Basic and acidic residues" evidence="1">
    <location>
        <begin position="37"/>
        <end position="55"/>
    </location>
</feature>
<feature type="compositionally biased region" description="Basic and acidic residues" evidence="1">
    <location>
        <begin position="8"/>
        <end position="30"/>
    </location>
</feature>
<name>A0A3P6Q880_DIBLA</name>
<evidence type="ECO:0000313" key="3">
    <source>
        <dbReference type="Proteomes" id="UP000281553"/>
    </source>
</evidence>
<protein>
    <submittedName>
        <fullName evidence="2">Uncharacterized protein</fullName>
    </submittedName>
</protein>
<dbReference type="Proteomes" id="UP000281553">
    <property type="component" value="Unassembled WGS sequence"/>
</dbReference>
<evidence type="ECO:0000256" key="1">
    <source>
        <dbReference type="SAM" id="MobiDB-lite"/>
    </source>
</evidence>
<feature type="non-terminal residue" evidence="2">
    <location>
        <position position="55"/>
    </location>
</feature>
<keyword evidence="3" id="KW-1185">Reference proteome</keyword>
<dbReference type="EMBL" id="UYRU01003659">
    <property type="protein sequence ID" value="VDK36245.1"/>
    <property type="molecule type" value="Genomic_DNA"/>
</dbReference>